<evidence type="ECO:0000256" key="8">
    <source>
        <dbReference type="ARBA" id="ARBA00022741"/>
    </source>
</evidence>
<feature type="compositionally biased region" description="Basic and acidic residues" evidence="18">
    <location>
        <begin position="435"/>
        <end position="444"/>
    </location>
</feature>
<evidence type="ECO:0000256" key="5">
    <source>
        <dbReference type="ARBA" id="ARBA00022664"/>
    </source>
</evidence>
<dbReference type="InterPro" id="IPR013846">
    <property type="entry name" value="mRNA_cap_enzyme_C"/>
</dbReference>
<feature type="region of interest" description="Disordered" evidence="18">
    <location>
        <begin position="400"/>
        <end position="475"/>
    </location>
</feature>
<evidence type="ECO:0000256" key="7">
    <source>
        <dbReference type="ARBA" id="ARBA00022695"/>
    </source>
</evidence>
<evidence type="ECO:0000256" key="11">
    <source>
        <dbReference type="ARBA" id="ARBA00023242"/>
    </source>
</evidence>
<dbReference type="EC" id="2.7.7.50" evidence="3 16"/>
<dbReference type="OrthoDB" id="200924at2759"/>
<dbReference type="CDD" id="cd07895">
    <property type="entry name" value="Adenylation_mRNA_capping"/>
    <property type="match status" value="1"/>
</dbReference>
<keyword evidence="8 16" id="KW-0547">Nucleotide-binding</keyword>
<comment type="subunit">
    <text evidence="15">Heterodimer. The mRNA-capping enzyme is composed of two separate chains alpha and beta, respectively a mRNA guanylyltransferase and an mRNA 5'-triphosphate monophosphatase.</text>
</comment>
<proteinExistence type="inferred from homology"/>
<accession>A0A1B2JHU9</accession>
<evidence type="ECO:0000259" key="19">
    <source>
        <dbReference type="Pfam" id="PF01331"/>
    </source>
</evidence>
<dbReference type="InterPro" id="IPR001339">
    <property type="entry name" value="mRNA_cap_enzyme_adenylation"/>
</dbReference>
<dbReference type="Pfam" id="PF01331">
    <property type="entry name" value="mRNA_cap_enzyme"/>
    <property type="match status" value="1"/>
</dbReference>
<dbReference type="EMBL" id="CP014587">
    <property type="protein sequence ID" value="ANZ77596.1"/>
    <property type="molecule type" value="Genomic_DNA"/>
</dbReference>
<keyword evidence="5 16" id="KW-0507">mRNA processing</keyword>
<evidence type="ECO:0000256" key="9">
    <source>
        <dbReference type="ARBA" id="ARBA00023042"/>
    </source>
</evidence>
<dbReference type="AlphaFoldDB" id="A0A1B2JHU9"/>
<dbReference type="GO" id="GO:0031533">
    <property type="term" value="C:mRNA capping enzyme complex"/>
    <property type="evidence" value="ECO:0007669"/>
    <property type="project" value="InterPro"/>
</dbReference>
<evidence type="ECO:0000256" key="16">
    <source>
        <dbReference type="PIRNR" id="PIRNR036959"/>
    </source>
</evidence>
<evidence type="ECO:0000256" key="4">
    <source>
        <dbReference type="ARBA" id="ARBA00019171"/>
    </source>
</evidence>
<dbReference type="InterPro" id="IPR017075">
    <property type="entry name" value="mRNA_cap_enzyme_alpha"/>
</dbReference>
<reference evidence="21 22" key="1">
    <citation type="submission" date="2016-02" db="EMBL/GenBank/DDBJ databases">
        <title>Comparative genomic and transcriptomic foundation for Pichia pastoris.</title>
        <authorList>
            <person name="Love K.R."/>
            <person name="Shah K.A."/>
            <person name="Whittaker C.A."/>
            <person name="Wu J."/>
            <person name="Bartlett M.C."/>
            <person name="Ma D."/>
            <person name="Leeson R.L."/>
            <person name="Priest M."/>
            <person name="Young S.K."/>
            <person name="Love J.C."/>
        </authorList>
    </citation>
    <scope>NUCLEOTIDE SEQUENCE [LARGE SCALE GENOMIC DNA]</scope>
    <source>
        <strain evidence="21 22">ATCC 28485</strain>
    </source>
</reference>
<keyword evidence="11 16" id="KW-0539">Nucleus</keyword>
<dbReference type="PANTHER" id="PTHR10367">
    <property type="entry name" value="MRNA-CAPPING ENZYME"/>
    <property type="match status" value="1"/>
</dbReference>
<dbReference type="InterPro" id="IPR012340">
    <property type="entry name" value="NA-bd_OB-fold"/>
</dbReference>
<dbReference type="PIRSF" id="PIRSF036959">
    <property type="entry name" value="mRNA_cap_alpha"/>
    <property type="match status" value="1"/>
</dbReference>
<dbReference type="SUPFAM" id="SSF56091">
    <property type="entry name" value="DNA ligase/mRNA capping enzyme, catalytic domain"/>
    <property type="match status" value="1"/>
</dbReference>
<keyword evidence="10 16" id="KW-0342">GTP-binding</keyword>
<comment type="similarity">
    <text evidence="2 16">Belongs to the eukaryotic GTase family.</text>
</comment>
<evidence type="ECO:0000256" key="13">
    <source>
        <dbReference type="ARBA" id="ARBA00030702"/>
    </source>
</evidence>
<dbReference type="GO" id="GO:0006370">
    <property type="term" value="P:7-methylguanosine mRNA capping"/>
    <property type="evidence" value="ECO:0007669"/>
    <property type="project" value="UniProtKB-KW"/>
</dbReference>
<evidence type="ECO:0000259" key="20">
    <source>
        <dbReference type="Pfam" id="PF03919"/>
    </source>
</evidence>
<keyword evidence="7 16" id="KW-0548">Nucleotidyltransferase</keyword>
<comment type="subcellular location">
    <subcellularLocation>
        <location evidence="1 16">Nucleus</location>
    </subcellularLocation>
</comment>
<protein>
    <recommendedName>
        <fullName evidence="4 16">mRNA-capping enzyme subunit alpha</fullName>
        <ecNumber evidence="3 16">2.7.7.50</ecNumber>
    </recommendedName>
    <alternativeName>
        <fullName evidence="12 16">GTP--RNA guanylyltransferase</fullName>
    </alternativeName>
    <alternativeName>
        <fullName evidence="13 16">mRNA guanylyltransferase</fullName>
    </alternativeName>
</protein>
<evidence type="ECO:0000256" key="6">
    <source>
        <dbReference type="ARBA" id="ARBA00022679"/>
    </source>
</evidence>
<evidence type="ECO:0000256" key="15">
    <source>
        <dbReference type="ARBA" id="ARBA00047082"/>
    </source>
</evidence>
<evidence type="ECO:0000256" key="2">
    <source>
        <dbReference type="ARBA" id="ARBA00010237"/>
    </source>
</evidence>
<keyword evidence="6 16" id="KW-0808">Transferase</keyword>
<feature type="active site" description="N6-GMP-lysine intermediate" evidence="17">
    <location>
        <position position="67"/>
    </location>
</feature>
<dbReference type="GO" id="GO:0005525">
    <property type="term" value="F:GTP binding"/>
    <property type="evidence" value="ECO:0007669"/>
    <property type="project" value="UniProtKB-KW"/>
</dbReference>
<keyword evidence="22" id="KW-1185">Reference proteome</keyword>
<dbReference type="Proteomes" id="UP000094565">
    <property type="component" value="Chromosome 4"/>
</dbReference>
<dbReference type="Gene3D" id="2.40.50.140">
    <property type="entry name" value="Nucleic acid-binding proteins"/>
    <property type="match status" value="1"/>
</dbReference>
<evidence type="ECO:0000256" key="3">
    <source>
        <dbReference type="ARBA" id="ARBA00012475"/>
    </source>
</evidence>
<feature type="domain" description="mRNA capping enzyme adenylation" evidence="19">
    <location>
        <begin position="44"/>
        <end position="239"/>
    </location>
</feature>
<sequence>MVEMEERDVPTIPGEPLGQEMTRFLKGVVSTITGIPPTTFPGAQPVSFQRAHLEDNLMNKDYYVCEKSDGLRCLLLTLLHPETGDEGTFLITRANEYFMVPNFHFPLSPNDFAKPHNGTIVDGELVLSRTPEGTKQLRYLIFDCLAYNGESVMNKLTPKRLYYASELFYKPYRKLREKHPVDCQNFPFKLYFKDMTEPFKISKIFQQLHNLSYVSDGLILTCSETPYVVGTDPTLLKWKPAEENTIDFKLLLEFPKYEDEDVPEGPDRVYPDYDSKPTIYLYEWVGGQSAVNSTDPEKYEADFSKHQEFGQLTISDEEWEELKHSGERFNGRIAEVNQDKTKHWRLLRFRDDKLNANHYTVVGKVIQSIRDGVTKEELIQAQEQIRKNWEIRQRRRKEMAAAAAANGGQTVHRPAPPPVKAPTQQRPQPVPQQKHTTDLKRPIEEPESSDDALDEFPTYDRSPSPDYSRKKVKGE</sequence>
<evidence type="ECO:0000256" key="14">
    <source>
        <dbReference type="ARBA" id="ARBA00044624"/>
    </source>
</evidence>
<feature type="domain" description="mRNA capping enzyme C-terminal" evidence="20">
    <location>
        <begin position="243"/>
        <end position="379"/>
    </location>
</feature>
<evidence type="ECO:0000313" key="21">
    <source>
        <dbReference type="EMBL" id="ANZ77596.1"/>
    </source>
</evidence>
<dbReference type="GO" id="GO:0004484">
    <property type="term" value="F:mRNA guanylyltransferase activity"/>
    <property type="evidence" value="ECO:0007669"/>
    <property type="project" value="UniProtKB-EC"/>
</dbReference>
<dbReference type="InterPro" id="IPR051029">
    <property type="entry name" value="mRNA_Capping_Enz/RNA_Phosphat"/>
</dbReference>
<evidence type="ECO:0000256" key="17">
    <source>
        <dbReference type="PIRSR" id="PIRSR036959-1"/>
    </source>
</evidence>
<dbReference type="Gene3D" id="3.30.470.30">
    <property type="entry name" value="DNA ligase/mRNA capping enzyme"/>
    <property type="match status" value="1"/>
</dbReference>
<comment type="catalytic activity">
    <reaction evidence="14">
        <text>a 5'-end diphospho-ribonucleoside in mRNA + GTP + H(+) = a 5'-end (5'-triphosphoguanosine)-ribonucleoside in mRNA + diphosphate</text>
        <dbReference type="Rhea" id="RHEA:67012"/>
        <dbReference type="Rhea" id="RHEA-COMP:17165"/>
        <dbReference type="Rhea" id="RHEA-COMP:17166"/>
        <dbReference type="ChEBI" id="CHEBI:15378"/>
        <dbReference type="ChEBI" id="CHEBI:33019"/>
        <dbReference type="ChEBI" id="CHEBI:37565"/>
        <dbReference type="ChEBI" id="CHEBI:167616"/>
        <dbReference type="ChEBI" id="CHEBI:167617"/>
        <dbReference type="EC" id="2.7.7.50"/>
    </reaction>
    <physiologicalReaction direction="left-to-right" evidence="14">
        <dbReference type="Rhea" id="RHEA:67013"/>
    </physiologicalReaction>
</comment>
<dbReference type="SUPFAM" id="SSF50249">
    <property type="entry name" value="Nucleic acid-binding proteins"/>
    <property type="match status" value="1"/>
</dbReference>
<evidence type="ECO:0000256" key="18">
    <source>
        <dbReference type="SAM" id="MobiDB-lite"/>
    </source>
</evidence>
<evidence type="ECO:0000256" key="1">
    <source>
        <dbReference type="ARBA" id="ARBA00004123"/>
    </source>
</evidence>
<gene>
    <name evidence="21" type="primary">CEG1</name>
    <name evidence="21" type="ORF">ATY40_BA7505043</name>
</gene>
<keyword evidence="9 16" id="KW-0506">mRNA capping</keyword>
<dbReference type="Pfam" id="PF03919">
    <property type="entry name" value="mRNA_cap_C"/>
    <property type="match status" value="1"/>
</dbReference>
<dbReference type="PANTHER" id="PTHR10367:SF17">
    <property type="entry name" value="MRNA-CAPPING ENZYME"/>
    <property type="match status" value="1"/>
</dbReference>
<name>A0A1B2JHU9_PICPA</name>
<evidence type="ECO:0000313" key="22">
    <source>
        <dbReference type="Proteomes" id="UP000094565"/>
    </source>
</evidence>
<organism evidence="21 22">
    <name type="scientific">Komagataella pastoris</name>
    <name type="common">Yeast</name>
    <name type="synonym">Pichia pastoris</name>
    <dbReference type="NCBI Taxonomy" id="4922"/>
    <lineage>
        <taxon>Eukaryota</taxon>
        <taxon>Fungi</taxon>
        <taxon>Dikarya</taxon>
        <taxon>Ascomycota</taxon>
        <taxon>Saccharomycotina</taxon>
        <taxon>Pichiomycetes</taxon>
        <taxon>Pichiales</taxon>
        <taxon>Pichiaceae</taxon>
        <taxon>Komagataella</taxon>
    </lineage>
</organism>
<feature type="compositionally biased region" description="Acidic residues" evidence="18">
    <location>
        <begin position="445"/>
        <end position="454"/>
    </location>
</feature>
<evidence type="ECO:0000256" key="12">
    <source>
        <dbReference type="ARBA" id="ARBA00029909"/>
    </source>
</evidence>
<feature type="compositionally biased region" description="Low complexity" evidence="18">
    <location>
        <begin position="422"/>
        <end position="433"/>
    </location>
</feature>
<comment type="function">
    <text evidence="16">Second step of mRNA capping. Transfer of the GMP moiety of GTP to the 5'-end of RNA via an enzyme-GMP covalent reaction intermediate.</text>
</comment>
<evidence type="ECO:0000256" key="10">
    <source>
        <dbReference type="ARBA" id="ARBA00023134"/>
    </source>
</evidence>
<dbReference type="GO" id="GO:0005524">
    <property type="term" value="F:ATP binding"/>
    <property type="evidence" value="ECO:0007669"/>
    <property type="project" value="InterPro"/>
</dbReference>